<keyword evidence="1" id="KW-0436">Ligase</keyword>
<reference evidence="2" key="1">
    <citation type="journal article" date="2019" name="Curr. Biol.">
        <title>Genome Sequence of Striga asiatica Provides Insight into the Evolution of Plant Parasitism.</title>
        <authorList>
            <person name="Yoshida S."/>
            <person name="Kim S."/>
            <person name="Wafula E.K."/>
            <person name="Tanskanen J."/>
            <person name="Kim Y.M."/>
            <person name="Honaas L."/>
            <person name="Yang Z."/>
            <person name="Spallek T."/>
            <person name="Conn C.E."/>
            <person name="Ichihashi Y."/>
            <person name="Cheong K."/>
            <person name="Cui S."/>
            <person name="Der J.P."/>
            <person name="Gundlach H."/>
            <person name="Jiao Y."/>
            <person name="Hori C."/>
            <person name="Ishida J.K."/>
            <person name="Kasahara H."/>
            <person name="Kiba T."/>
            <person name="Kim M.S."/>
            <person name="Koo N."/>
            <person name="Laohavisit A."/>
            <person name="Lee Y.H."/>
            <person name="Lumba S."/>
            <person name="McCourt P."/>
            <person name="Mortimer J.C."/>
            <person name="Mutuku J.M."/>
            <person name="Nomura T."/>
            <person name="Sasaki-Sekimoto Y."/>
            <person name="Seto Y."/>
            <person name="Wang Y."/>
            <person name="Wakatake T."/>
            <person name="Sakakibara H."/>
            <person name="Demura T."/>
            <person name="Yamaguchi S."/>
            <person name="Yoneyama K."/>
            <person name="Manabe R.I."/>
            <person name="Nelson D.C."/>
            <person name="Schulman A.H."/>
            <person name="Timko M.P."/>
            <person name="dePamphilis C.W."/>
            <person name="Choi D."/>
            <person name="Shirasu K."/>
        </authorList>
    </citation>
    <scope>NUCLEOTIDE SEQUENCE [LARGE SCALE GENOMIC DNA]</scope>
    <source>
        <strain evidence="2">cv. UVA1</strain>
    </source>
</reference>
<dbReference type="AlphaFoldDB" id="A0A5A7PR50"/>
<accession>A0A5A7PR50</accession>
<name>A0A5A7PR50_STRAF</name>
<protein>
    <submittedName>
        <fullName evidence="1">Acyl-CoA synthetase/AMP-acid ligaseII</fullName>
    </submittedName>
</protein>
<comment type="caution">
    <text evidence="1">The sequence shown here is derived from an EMBL/GenBank/DDBJ whole genome shotgun (WGS) entry which is preliminary data.</text>
</comment>
<dbReference type="EMBL" id="BKCP01004949">
    <property type="protein sequence ID" value="GER34767.1"/>
    <property type="molecule type" value="Genomic_DNA"/>
</dbReference>
<dbReference type="GO" id="GO:0016874">
    <property type="term" value="F:ligase activity"/>
    <property type="evidence" value="ECO:0007669"/>
    <property type="project" value="UniProtKB-KW"/>
</dbReference>
<evidence type="ECO:0000313" key="1">
    <source>
        <dbReference type="EMBL" id="GER34767.1"/>
    </source>
</evidence>
<sequence>MDPSLTSLGTSTLSLKEHTTEFSSCNKAPTRFARAVNGNIRGHLCSPYDLNASSTLKVPVFTASASNPVRTIASSSAQQAPCPRFGVIGCQASPTRTTFPFEDGGLTPGQSHRSTRGVLIIVSSGEDRMTSKSSVGQSLTSVSVSCLKMDGSHMPGDGLLKQTNQYTFVWETGTWRYTDKAKTLDDIWDSSSSLRMVSPFSLVSMFFKLEENEIAFGGSWEASVSNRILLSTARTS</sequence>
<proteinExistence type="predicted"/>
<evidence type="ECO:0000313" key="2">
    <source>
        <dbReference type="Proteomes" id="UP000325081"/>
    </source>
</evidence>
<organism evidence="1 2">
    <name type="scientific">Striga asiatica</name>
    <name type="common">Asiatic witchweed</name>
    <name type="synonym">Buchnera asiatica</name>
    <dbReference type="NCBI Taxonomy" id="4170"/>
    <lineage>
        <taxon>Eukaryota</taxon>
        <taxon>Viridiplantae</taxon>
        <taxon>Streptophyta</taxon>
        <taxon>Embryophyta</taxon>
        <taxon>Tracheophyta</taxon>
        <taxon>Spermatophyta</taxon>
        <taxon>Magnoliopsida</taxon>
        <taxon>eudicotyledons</taxon>
        <taxon>Gunneridae</taxon>
        <taxon>Pentapetalae</taxon>
        <taxon>asterids</taxon>
        <taxon>lamiids</taxon>
        <taxon>Lamiales</taxon>
        <taxon>Orobanchaceae</taxon>
        <taxon>Buchnereae</taxon>
        <taxon>Striga</taxon>
    </lineage>
</organism>
<dbReference type="Proteomes" id="UP000325081">
    <property type="component" value="Unassembled WGS sequence"/>
</dbReference>
<gene>
    <name evidence="1" type="ORF">STAS_11022</name>
</gene>
<keyword evidence="2" id="KW-1185">Reference proteome</keyword>